<keyword evidence="2" id="KW-0805">Transcription regulation</keyword>
<protein>
    <submittedName>
        <fullName evidence="8">SARP family transcriptional regulator</fullName>
    </submittedName>
</protein>
<dbReference type="SUPFAM" id="SSF52540">
    <property type="entry name" value="P-loop containing nucleoside triphosphate hydrolases"/>
    <property type="match status" value="1"/>
</dbReference>
<evidence type="ECO:0000256" key="2">
    <source>
        <dbReference type="ARBA" id="ARBA00023015"/>
    </source>
</evidence>
<dbReference type="GO" id="GO:0043531">
    <property type="term" value="F:ADP binding"/>
    <property type="evidence" value="ECO:0007669"/>
    <property type="project" value="InterPro"/>
</dbReference>
<evidence type="ECO:0000313" key="8">
    <source>
        <dbReference type="EMBL" id="GIJ49323.1"/>
    </source>
</evidence>
<comment type="similarity">
    <text evidence="1">Belongs to the AfsR/DnrI/RedD regulatory family.</text>
</comment>
<dbReference type="Gene3D" id="3.40.50.300">
    <property type="entry name" value="P-loop containing nucleotide triphosphate hydrolases"/>
    <property type="match status" value="1"/>
</dbReference>
<reference evidence="8" key="1">
    <citation type="submission" date="2021-01" db="EMBL/GenBank/DDBJ databases">
        <title>Whole genome shotgun sequence of Virgisporangium aliadipatigenens NBRC 105644.</title>
        <authorList>
            <person name="Komaki H."/>
            <person name="Tamura T."/>
        </authorList>
    </citation>
    <scope>NUCLEOTIDE SEQUENCE</scope>
    <source>
        <strain evidence="8">NBRC 105644</strain>
    </source>
</reference>
<dbReference type="SMART" id="SM00382">
    <property type="entry name" value="AAA"/>
    <property type="match status" value="1"/>
</dbReference>
<dbReference type="SMART" id="SM00862">
    <property type="entry name" value="Trans_reg_C"/>
    <property type="match status" value="1"/>
</dbReference>
<keyword evidence="9" id="KW-1185">Reference proteome</keyword>
<dbReference type="InterPro" id="IPR027417">
    <property type="entry name" value="P-loop_NTPase"/>
</dbReference>
<dbReference type="CDD" id="cd15831">
    <property type="entry name" value="BTAD"/>
    <property type="match status" value="1"/>
</dbReference>
<dbReference type="Proteomes" id="UP000619260">
    <property type="component" value="Unassembled WGS sequence"/>
</dbReference>
<dbReference type="Gene3D" id="1.10.10.10">
    <property type="entry name" value="Winged helix-like DNA-binding domain superfamily/Winged helix DNA-binding domain"/>
    <property type="match status" value="1"/>
</dbReference>
<dbReference type="PANTHER" id="PTHR35807:SF1">
    <property type="entry name" value="TRANSCRIPTIONAL REGULATOR REDD"/>
    <property type="match status" value="1"/>
</dbReference>
<dbReference type="InterPro" id="IPR036388">
    <property type="entry name" value="WH-like_DNA-bd_sf"/>
</dbReference>
<evidence type="ECO:0000259" key="7">
    <source>
        <dbReference type="SMART" id="SM01043"/>
    </source>
</evidence>
<evidence type="ECO:0000256" key="1">
    <source>
        <dbReference type="ARBA" id="ARBA00005820"/>
    </source>
</evidence>
<feature type="domain" description="Bacterial transcriptional activator" evidence="7">
    <location>
        <begin position="100"/>
        <end position="244"/>
    </location>
</feature>
<feature type="domain" description="AAA+ ATPase" evidence="5">
    <location>
        <begin position="297"/>
        <end position="536"/>
    </location>
</feature>
<keyword evidence="3" id="KW-0238">DNA-binding</keyword>
<dbReference type="SMART" id="SM01043">
    <property type="entry name" value="BTAD"/>
    <property type="match status" value="1"/>
</dbReference>
<evidence type="ECO:0000259" key="6">
    <source>
        <dbReference type="SMART" id="SM00862"/>
    </source>
</evidence>
<dbReference type="PRINTS" id="PR00364">
    <property type="entry name" value="DISEASERSIST"/>
</dbReference>
<gene>
    <name evidence="8" type="ORF">Val02_62090</name>
</gene>
<dbReference type="AlphaFoldDB" id="A0A8J3YRZ6"/>
<comment type="caution">
    <text evidence="8">The sequence shown here is derived from an EMBL/GenBank/DDBJ whole genome shotgun (WGS) entry which is preliminary data.</text>
</comment>
<dbReference type="SMART" id="SM00028">
    <property type="entry name" value="TPR"/>
    <property type="match status" value="4"/>
</dbReference>
<dbReference type="Pfam" id="PF13424">
    <property type="entry name" value="TPR_12"/>
    <property type="match status" value="1"/>
</dbReference>
<dbReference type="InterPro" id="IPR051677">
    <property type="entry name" value="AfsR-DnrI-RedD_regulator"/>
</dbReference>
<sequence length="994" mass="105705">MTWTYRVLGPMQVCRDGAPVPVPAAKRRILLSYLLMKANEPVIIDDLVEEIWAGSPPASATANVRTYVAGLRRSLSDGAGASPILARPGGYELRVASSQLDVSEVRERVLRARAVAGSVPFDAARLYELALEAWRGESLADVAVGPALAEYAARLEEERRVIVEDLVELKLALGRVTEIVPLLRRFVTDNPLRERAQGQLMLALYRCGDASASLEVFARARAALVDQLGLEPGPDLVLLHRAILERDPALDPAAPAVTLSTSDRPVPFLTPPDVADFTGRAETVARCVALLEQGHATLRVLAVSGPPGVGKSALAVHVAHRLRARFPDGQLYADLGGDRSVPARPGDVLGLFLRALGVPPARLPEDPDERLGLLRTELAERRVLVVLDNAADAAQVRALLPSAGGCAVLVTGRARLAGLAGAAFVDLDTFTPAEAGALFAAVVSPARAGDTAAVAEIVRLCGFLPLAVRIAAARAAGESRYPLAALAGRLRDERRRLAELTVGDLDVRASLATADASLPPEARRLLRILAALDLPDVTEEAVPDGAVRQLVAARLLEDQGPDATGRARYRFHDLVRLFAVERAECELPAAERRAALREVCARLLARATDADARLERRTVAPIPYTATVPTGDDDPVRWFEAERHVLVAAVHRAARAGLADAAWRLAAALHAFCELYGYYADAVDTHRAALAACRAAGVRLGVAVLLRNLADLHVSGRGFTLDDKLAWASEARDLLVELREPAGAADAWLSCADVHRARGEYEEALRCLAASLDAARQVGYRLGELHVHQMTGMVHRARGRTDLAGECAEAALAVAREVGSPRDESVALGMLGLLAASGGDHATAAERFARGHAVATASGDPLQEAFMLAHLGSAYATLGRRDAASVLGRALVRSREQGSAFGEALALLGLGELAVAQDRPDEAVEHLDAAGVLWRRCGTPFPEARTLRVLGSAHAARGDVAGARDAWTAARDLFHRLGNDDAAHDLDQLLKAEA</sequence>
<dbReference type="GO" id="GO:0006355">
    <property type="term" value="P:regulation of DNA-templated transcription"/>
    <property type="evidence" value="ECO:0007669"/>
    <property type="project" value="InterPro"/>
</dbReference>
<evidence type="ECO:0000256" key="4">
    <source>
        <dbReference type="ARBA" id="ARBA00023163"/>
    </source>
</evidence>
<dbReference type="InterPro" id="IPR003593">
    <property type="entry name" value="AAA+_ATPase"/>
</dbReference>
<dbReference type="InterPro" id="IPR016032">
    <property type="entry name" value="Sig_transdc_resp-reg_C-effctor"/>
</dbReference>
<dbReference type="SUPFAM" id="SSF81901">
    <property type="entry name" value="HCP-like"/>
    <property type="match status" value="1"/>
</dbReference>
<feature type="domain" description="OmpR/PhoB-type" evidence="6">
    <location>
        <begin position="17"/>
        <end position="93"/>
    </location>
</feature>
<keyword evidence="4" id="KW-0804">Transcription</keyword>
<dbReference type="PANTHER" id="PTHR35807">
    <property type="entry name" value="TRANSCRIPTIONAL REGULATOR REDD-RELATED"/>
    <property type="match status" value="1"/>
</dbReference>
<dbReference type="InterPro" id="IPR011990">
    <property type="entry name" value="TPR-like_helical_dom_sf"/>
</dbReference>
<evidence type="ECO:0000256" key="3">
    <source>
        <dbReference type="ARBA" id="ARBA00023125"/>
    </source>
</evidence>
<organism evidence="8 9">
    <name type="scientific">Virgisporangium aliadipatigenens</name>
    <dbReference type="NCBI Taxonomy" id="741659"/>
    <lineage>
        <taxon>Bacteria</taxon>
        <taxon>Bacillati</taxon>
        <taxon>Actinomycetota</taxon>
        <taxon>Actinomycetes</taxon>
        <taxon>Micromonosporales</taxon>
        <taxon>Micromonosporaceae</taxon>
        <taxon>Virgisporangium</taxon>
    </lineage>
</organism>
<dbReference type="EMBL" id="BOPF01000026">
    <property type="protein sequence ID" value="GIJ49323.1"/>
    <property type="molecule type" value="Genomic_DNA"/>
</dbReference>
<evidence type="ECO:0000313" key="9">
    <source>
        <dbReference type="Proteomes" id="UP000619260"/>
    </source>
</evidence>
<dbReference type="SUPFAM" id="SSF46894">
    <property type="entry name" value="C-terminal effector domain of the bipartite response regulators"/>
    <property type="match status" value="1"/>
</dbReference>
<dbReference type="Pfam" id="PF03704">
    <property type="entry name" value="BTAD"/>
    <property type="match status" value="1"/>
</dbReference>
<dbReference type="RefSeq" id="WP_203902795.1">
    <property type="nucleotide sequence ID" value="NZ_BOPF01000026.1"/>
</dbReference>
<dbReference type="InterPro" id="IPR001867">
    <property type="entry name" value="OmpR/PhoB-type_DNA-bd"/>
</dbReference>
<accession>A0A8J3YRZ6</accession>
<proteinExistence type="inferred from homology"/>
<dbReference type="Gene3D" id="1.25.40.10">
    <property type="entry name" value="Tetratricopeptide repeat domain"/>
    <property type="match status" value="3"/>
</dbReference>
<evidence type="ECO:0000259" key="5">
    <source>
        <dbReference type="SMART" id="SM00382"/>
    </source>
</evidence>
<name>A0A8J3YRZ6_9ACTN</name>
<dbReference type="SUPFAM" id="SSF48452">
    <property type="entry name" value="TPR-like"/>
    <property type="match status" value="2"/>
</dbReference>
<dbReference type="GO" id="GO:0000160">
    <property type="term" value="P:phosphorelay signal transduction system"/>
    <property type="evidence" value="ECO:0007669"/>
    <property type="project" value="InterPro"/>
</dbReference>
<dbReference type="InterPro" id="IPR005158">
    <property type="entry name" value="BTAD"/>
</dbReference>
<dbReference type="GO" id="GO:0003677">
    <property type="term" value="F:DNA binding"/>
    <property type="evidence" value="ECO:0007669"/>
    <property type="project" value="UniProtKB-KW"/>
</dbReference>
<dbReference type="InterPro" id="IPR019734">
    <property type="entry name" value="TPR_rpt"/>
</dbReference>